<evidence type="ECO:0000313" key="5">
    <source>
        <dbReference type="Proteomes" id="UP001237642"/>
    </source>
</evidence>
<accession>A0AAD8GYB4</accession>
<evidence type="ECO:0000256" key="1">
    <source>
        <dbReference type="ARBA" id="ARBA00007692"/>
    </source>
</evidence>
<dbReference type="InterPro" id="IPR038538">
    <property type="entry name" value="MTERF_sf"/>
</dbReference>
<dbReference type="EMBL" id="JAUIZM010000011">
    <property type="protein sequence ID" value="KAK1357590.1"/>
    <property type="molecule type" value="Genomic_DNA"/>
</dbReference>
<dbReference type="GO" id="GO:0006353">
    <property type="term" value="P:DNA-templated transcription termination"/>
    <property type="evidence" value="ECO:0007669"/>
    <property type="project" value="UniProtKB-KW"/>
</dbReference>
<gene>
    <name evidence="4" type="ORF">POM88_050846</name>
</gene>
<protein>
    <submittedName>
        <fullName evidence="4">Transcription termination factor MTEF18, mitochondrial</fullName>
    </submittedName>
</protein>
<dbReference type="Proteomes" id="UP001237642">
    <property type="component" value="Unassembled WGS sequence"/>
</dbReference>
<dbReference type="PANTHER" id="PTHR13068">
    <property type="entry name" value="CGI-12 PROTEIN-RELATED"/>
    <property type="match status" value="1"/>
</dbReference>
<evidence type="ECO:0000256" key="3">
    <source>
        <dbReference type="ARBA" id="ARBA00022946"/>
    </source>
</evidence>
<keyword evidence="2" id="KW-0805">Transcription regulation</keyword>
<keyword evidence="2" id="KW-0804">Transcription</keyword>
<evidence type="ECO:0000313" key="4">
    <source>
        <dbReference type="EMBL" id="KAK1357590.1"/>
    </source>
</evidence>
<keyword evidence="5" id="KW-1185">Reference proteome</keyword>
<proteinExistence type="inferred from homology"/>
<keyword evidence="3" id="KW-0809">Transit peptide</keyword>
<dbReference type="AlphaFoldDB" id="A0AAD8GYB4"/>
<organism evidence="4 5">
    <name type="scientific">Heracleum sosnowskyi</name>
    <dbReference type="NCBI Taxonomy" id="360622"/>
    <lineage>
        <taxon>Eukaryota</taxon>
        <taxon>Viridiplantae</taxon>
        <taxon>Streptophyta</taxon>
        <taxon>Embryophyta</taxon>
        <taxon>Tracheophyta</taxon>
        <taxon>Spermatophyta</taxon>
        <taxon>Magnoliopsida</taxon>
        <taxon>eudicotyledons</taxon>
        <taxon>Gunneridae</taxon>
        <taxon>Pentapetalae</taxon>
        <taxon>asterids</taxon>
        <taxon>campanulids</taxon>
        <taxon>Apiales</taxon>
        <taxon>Apiaceae</taxon>
        <taxon>Apioideae</taxon>
        <taxon>apioid superclade</taxon>
        <taxon>Tordylieae</taxon>
        <taxon>Tordyliinae</taxon>
        <taxon>Heracleum</taxon>
    </lineage>
</organism>
<dbReference type="GO" id="GO:0003676">
    <property type="term" value="F:nucleic acid binding"/>
    <property type="evidence" value="ECO:0007669"/>
    <property type="project" value="InterPro"/>
</dbReference>
<reference evidence="4" key="1">
    <citation type="submission" date="2023-02" db="EMBL/GenBank/DDBJ databases">
        <title>Genome of toxic invasive species Heracleum sosnowskyi carries increased number of genes despite the absence of recent whole-genome duplications.</title>
        <authorList>
            <person name="Schelkunov M."/>
            <person name="Shtratnikova V."/>
            <person name="Makarenko M."/>
            <person name="Klepikova A."/>
            <person name="Omelchenko D."/>
            <person name="Novikova G."/>
            <person name="Obukhova E."/>
            <person name="Bogdanov V."/>
            <person name="Penin A."/>
            <person name="Logacheva M."/>
        </authorList>
    </citation>
    <scope>NUCLEOTIDE SEQUENCE</scope>
    <source>
        <strain evidence="4">Hsosn_3</strain>
        <tissue evidence="4">Leaf</tissue>
    </source>
</reference>
<dbReference type="PANTHER" id="PTHR13068:SF113">
    <property type="entry name" value="TRANSCRIPTION TERMINATION FACTOR MTEF18, MITOCHONDRIAL"/>
    <property type="match status" value="1"/>
</dbReference>
<dbReference type="InterPro" id="IPR003690">
    <property type="entry name" value="MTERF"/>
</dbReference>
<evidence type="ECO:0000256" key="2">
    <source>
        <dbReference type="ARBA" id="ARBA00022472"/>
    </source>
</evidence>
<reference evidence="4" key="2">
    <citation type="submission" date="2023-05" db="EMBL/GenBank/DDBJ databases">
        <authorList>
            <person name="Schelkunov M.I."/>
        </authorList>
    </citation>
    <scope>NUCLEOTIDE SEQUENCE</scope>
    <source>
        <strain evidence="4">Hsosn_3</strain>
        <tissue evidence="4">Leaf</tissue>
    </source>
</reference>
<dbReference type="SMART" id="SM00733">
    <property type="entry name" value="Mterf"/>
    <property type="match status" value="4"/>
</dbReference>
<keyword evidence="2" id="KW-0806">Transcription termination</keyword>
<comment type="caution">
    <text evidence="4">The sequence shown here is derived from an EMBL/GenBank/DDBJ whole genome shotgun (WGS) entry which is preliminary data.</text>
</comment>
<sequence length="562" mass="65445">MQFTHFLSFSRHFSTSITTQLPKLKKITKIPYKYRPRAIQLAQKEVTNYLHTTKNLQFTYAELISKNSLFTLHDLMAKVDYSFFEFSDNLQRYLSYYPINEFEFFYESIGISTNEINGFLPRGKFFLDEDFGGYSVCCALWEFGFPWNKLGVLCKEKDSVFTRSVSEVNECLSGFKEYGFDGIMIIGVCLAFPFVFSRKCALRGEVVALFDVLRIVFLDYELVKFVDGNVDAWFDVCRKIRVFYDLGCANGNMGELLGRSKNVLLEYPEEMLVKKVEFFRKLDVPKEEIGFFLLSKTDIFEFDLESRCISVVGILKYFGLEIEKLRSVMRNYPYVLGRNKLANLPHVMRLLNLNEWFFDRMRNGDHNLLGTYVIGSPDEDLDKCYTEYLIKIESLRIPAHALCKLNFLHGIGFGQTKLTTKALSNMKCSSAQVQDRFNFLLSCGIAFPNLCNMIFHSPKILDQKIELLDQKVKYLCEDMGCSLQSLDEFPAFLNFDLDKRIKPRYRFHMWLTENNLCRKKYALTSIISSSEKRFIALIYRMHPAAPKKWLASFFKNPGDSIL</sequence>
<dbReference type="Pfam" id="PF02536">
    <property type="entry name" value="mTERF"/>
    <property type="match status" value="2"/>
</dbReference>
<comment type="similarity">
    <text evidence="1">Belongs to the mTERF family.</text>
</comment>
<dbReference type="Gene3D" id="1.25.70.10">
    <property type="entry name" value="Transcription termination factor 3, mitochondrial"/>
    <property type="match status" value="2"/>
</dbReference>
<name>A0AAD8GYB4_9APIA</name>